<dbReference type="OrthoDB" id="202825at2759"/>
<evidence type="ECO:0000313" key="4">
    <source>
        <dbReference type="Proteomes" id="UP000824998"/>
    </source>
</evidence>
<feature type="region of interest" description="Disordered" evidence="2">
    <location>
        <begin position="1"/>
        <end position="27"/>
    </location>
</feature>
<proteinExistence type="predicted"/>
<keyword evidence="1" id="KW-0175">Coiled coil</keyword>
<feature type="compositionally biased region" description="Polar residues" evidence="2">
    <location>
        <begin position="1"/>
        <end position="13"/>
    </location>
</feature>
<dbReference type="AlphaFoldDB" id="A0A9P7YAI5"/>
<dbReference type="EMBL" id="MU251697">
    <property type="protein sequence ID" value="KAG9230149.1"/>
    <property type="molecule type" value="Genomic_DNA"/>
</dbReference>
<sequence>MAASTYKQLSPTLLSDHRSSSATLPTGSPFREAQVHFTQSQLALALTISKNRPEEYCQQLRKRIKTGQNSVNEEARYVDGAEFWRDQYEVVHREKKALQDKVDRLEEEARLWRDAEEDGVDVNAEGFGLRELLSRSIEPPQTVSEKRKRTQEKEEQFLLHLNSQPTHDSLADDHFLRLSSYVLRLGRQRTNLQKITRLANDLDYLEDIMQHLAKLLSLIHSAMVDCCSPLCTTTANQADSHVIKVLEQSMAQIALSYDTCFTALNEICQTMVGRTKKDLIIHKMIGTIGTGMDLLQTFSTIQGETSYEERAFRNQRSQSHVPKQEFIANKYLAGALSTIVSQLDWEVNKPGHSELLEGILFKVLEHTGRLVSMATFREHVATSEKPGHISIGLASTEIDAVTYESRHIVQILYAALGGLEKQKLVSRVLAAGRSTTSTLTKADNANMLVVAKRLIQSTLMKSVFGGVNFETLRLPRGSLHENESPVSALSGAATYGSEWLVENVLTLVGWDQVL</sequence>
<reference evidence="3" key="1">
    <citation type="journal article" date="2021" name="IMA Fungus">
        <title>Genomic characterization of three marine fungi, including Emericellopsis atlantica sp. nov. with signatures of a generalist lifestyle and marine biomass degradation.</title>
        <authorList>
            <person name="Hagestad O.C."/>
            <person name="Hou L."/>
            <person name="Andersen J.H."/>
            <person name="Hansen E.H."/>
            <person name="Altermark B."/>
            <person name="Li C."/>
            <person name="Kuhnert E."/>
            <person name="Cox R.J."/>
            <person name="Crous P.W."/>
            <person name="Spatafora J.W."/>
            <person name="Lail K."/>
            <person name="Amirebrahimi M."/>
            <person name="Lipzen A."/>
            <person name="Pangilinan J."/>
            <person name="Andreopoulos W."/>
            <person name="Hayes R.D."/>
            <person name="Ng V."/>
            <person name="Grigoriev I.V."/>
            <person name="Jackson S.A."/>
            <person name="Sutton T.D.S."/>
            <person name="Dobson A.D.W."/>
            <person name="Rama T."/>
        </authorList>
    </citation>
    <scope>NUCLEOTIDE SEQUENCE</scope>
    <source>
        <strain evidence="3">TRa018bII</strain>
    </source>
</reference>
<feature type="coiled-coil region" evidence="1">
    <location>
        <begin position="88"/>
        <end position="115"/>
    </location>
</feature>
<dbReference type="Proteomes" id="UP000824998">
    <property type="component" value="Unassembled WGS sequence"/>
</dbReference>
<evidence type="ECO:0000256" key="2">
    <source>
        <dbReference type="SAM" id="MobiDB-lite"/>
    </source>
</evidence>
<keyword evidence="4" id="KW-1185">Reference proteome</keyword>
<name>A0A9P7YAI5_9HELO</name>
<evidence type="ECO:0000313" key="3">
    <source>
        <dbReference type="EMBL" id="KAG9230149.1"/>
    </source>
</evidence>
<comment type="caution">
    <text evidence="3">The sequence shown here is derived from an EMBL/GenBank/DDBJ whole genome shotgun (WGS) entry which is preliminary data.</text>
</comment>
<gene>
    <name evidence="3" type="ORF">BJ875DRAFT_499391</name>
</gene>
<accession>A0A9P7YAI5</accession>
<protein>
    <submittedName>
        <fullName evidence="3">Uncharacterized protein</fullName>
    </submittedName>
</protein>
<evidence type="ECO:0000256" key="1">
    <source>
        <dbReference type="SAM" id="Coils"/>
    </source>
</evidence>
<organism evidence="3 4">
    <name type="scientific">Amylocarpus encephaloides</name>
    <dbReference type="NCBI Taxonomy" id="45428"/>
    <lineage>
        <taxon>Eukaryota</taxon>
        <taxon>Fungi</taxon>
        <taxon>Dikarya</taxon>
        <taxon>Ascomycota</taxon>
        <taxon>Pezizomycotina</taxon>
        <taxon>Leotiomycetes</taxon>
        <taxon>Helotiales</taxon>
        <taxon>Helotiales incertae sedis</taxon>
        <taxon>Amylocarpus</taxon>
    </lineage>
</organism>